<keyword evidence="3" id="KW-1185">Reference proteome</keyword>
<dbReference type="PANTHER" id="PTHR37313">
    <property type="entry name" value="UPF0749 PROTEIN RV1825"/>
    <property type="match status" value="1"/>
</dbReference>
<dbReference type="InterPro" id="IPR010273">
    <property type="entry name" value="DUF881"/>
</dbReference>
<evidence type="ECO:0000313" key="2">
    <source>
        <dbReference type="EMBL" id="GAA4126630.1"/>
    </source>
</evidence>
<comment type="caution">
    <text evidence="2">The sequence shown here is derived from an EMBL/GenBank/DDBJ whole genome shotgun (WGS) entry which is preliminary data.</text>
</comment>
<dbReference type="Pfam" id="PF05949">
    <property type="entry name" value="DUF881"/>
    <property type="match status" value="1"/>
</dbReference>
<accession>A0ABP7XVD7</accession>
<evidence type="ECO:0000256" key="1">
    <source>
        <dbReference type="ARBA" id="ARBA00009108"/>
    </source>
</evidence>
<dbReference type="PANTHER" id="PTHR37313:SF1">
    <property type="entry name" value="UPF0749 PROTEIN RV1823"/>
    <property type="match status" value="1"/>
</dbReference>
<dbReference type="RefSeq" id="WP_344734909.1">
    <property type="nucleotide sequence ID" value="NZ_BAAAZH010000028.1"/>
</dbReference>
<comment type="similarity">
    <text evidence="1">Belongs to the UPF0749 family.</text>
</comment>
<proteinExistence type="inferred from homology"/>
<dbReference type="Gene3D" id="3.30.70.1880">
    <property type="entry name" value="Protein of unknown function DUF881"/>
    <property type="match status" value="1"/>
</dbReference>
<organism evidence="2 3">
    <name type="scientific">Nocardioides fonticola</name>
    <dbReference type="NCBI Taxonomy" id="450363"/>
    <lineage>
        <taxon>Bacteria</taxon>
        <taxon>Bacillati</taxon>
        <taxon>Actinomycetota</taxon>
        <taxon>Actinomycetes</taxon>
        <taxon>Propionibacteriales</taxon>
        <taxon>Nocardioidaceae</taxon>
        <taxon>Nocardioides</taxon>
    </lineage>
</organism>
<evidence type="ECO:0000313" key="3">
    <source>
        <dbReference type="Proteomes" id="UP001501495"/>
    </source>
</evidence>
<name>A0ABP7XVD7_9ACTN</name>
<sequence length="292" mass="30975">MADPAGPDLRDPAPLPSRVTTPLLTLITQQSLDEDYLHVAERRAAGHGRAPTARPQVRAAIVLALFGLIVMTAVIQTSRNSSTDQAGRASLIERINAERAVGRSLQTRIGRVTASNTAAEETLSAVTAAAVAAQTRLRRVQIRTGYLAVTGPGVRVTVTDPESGEEAVRDTDLRRLVNGLWQAGAEAIAINGQRLTVLTAIRNSGPVVNVNYQPLRPPYVVTAIGDPRTLQADLLDSEGGAEFIGLARQYGFGVDVQNVDDDGLTLPAATQRGLRSAQIAAPSRPDMEDLAP</sequence>
<protein>
    <submittedName>
        <fullName evidence="2">DUF881 domain-containing protein</fullName>
    </submittedName>
</protein>
<dbReference type="Proteomes" id="UP001501495">
    <property type="component" value="Unassembled WGS sequence"/>
</dbReference>
<gene>
    <name evidence="2" type="ORF">GCM10022215_36470</name>
</gene>
<reference evidence="3" key="1">
    <citation type="journal article" date="2019" name="Int. J. Syst. Evol. Microbiol.">
        <title>The Global Catalogue of Microorganisms (GCM) 10K type strain sequencing project: providing services to taxonomists for standard genome sequencing and annotation.</title>
        <authorList>
            <consortium name="The Broad Institute Genomics Platform"/>
            <consortium name="The Broad Institute Genome Sequencing Center for Infectious Disease"/>
            <person name="Wu L."/>
            <person name="Ma J."/>
        </authorList>
    </citation>
    <scope>NUCLEOTIDE SEQUENCE [LARGE SCALE GENOMIC DNA]</scope>
    <source>
        <strain evidence="3">JCM 16703</strain>
    </source>
</reference>
<dbReference type="EMBL" id="BAAAZH010000028">
    <property type="protein sequence ID" value="GAA4126630.1"/>
    <property type="molecule type" value="Genomic_DNA"/>
</dbReference>